<comment type="similarity">
    <text evidence="4">Belongs to the UbiA prenyltransferase family.</text>
</comment>
<evidence type="ECO:0000313" key="10">
    <source>
        <dbReference type="EMBL" id="KAG9975209.1"/>
    </source>
</evidence>
<keyword evidence="11" id="KW-1185">Reference proteome</keyword>
<dbReference type="InterPro" id="IPR039653">
    <property type="entry name" value="Prenyltransferase"/>
</dbReference>
<accession>A0A9P8FM18</accession>
<dbReference type="PANTHER" id="PTHR11048:SF28">
    <property type="entry name" value="4-HYDROXYBENZOATE POLYPRENYLTRANSFERASE, MITOCHONDRIAL"/>
    <property type="match status" value="1"/>
</dbReference>
<keyword evidence="7 9" id="KW-1133">Transmembrane helix</keyword>
<feature type="non-terminal residue" evidence="10">
    <location>
        <position position="112"/>
    </location>
</feature>
<dbReference type="AlphaFoldDB" id="A0A9P8FM18"/>
<dbReference type="Gene3D" id="1.20.120.1780">
    <property type="entry name" value="UbiA prenyltransferase"/>
    <property type="match status" value="1"/>
</dbReference>
<feature type="non-terminal residue" evidence="10">
    <location>
        <position position="1"/>
    </location>
</feature>
<feature type="transmembrane region" description="Helical" evidence="9">
    <location>
        <begin position="23"/>
        <end position="42"/>
    </location>
</feature>
<evidence type="ECO:0000313" key="11">
    <source>
        <dbReference type="Proteomes" id="UP000729357"/>
    </source>
</evidence>
<comment type="cofactor">
    <cofactor evidence="1">
        <name>Mg(2+)</name>
        <dbReference type="ChEBI" id="CHEBI:18420"/>
    </cofactor>
</comment>
<protein>
    <submittedName>
        <fullName evidence="10">Uncharacterized protein</fullName>
    </submittedName>
</protein>
<organism evidence="10 11">
    <name type="scientific">Aureobasidium melanogenum</name>
    <name type="common">Aureobasidium pullulans var. melanogenum</name>
    <dbReference type="NCBI Taxonomy" id="46634"/>
    <lineage>
        <taxon>Eukaryota</taxon>
        <taxon>Fungi</taxon>
        <taxon>Dikarya</taxon>
        <taxon>Ascomycota</taxon>
        <taxon>Pezizomycotina</taxon>
        <taxon>Dothideomycetes</taxon>
        <taxon>Dothideomycetidae</taxon>
        <taxon>Dothideales</taxon>
        <taxon>Saccotheciaceae</taxon>
        <taxon>Aureobasidium</taxon>
    </lineage>
</organism>
<dbReference type="GO" id="GO:0005743">
    <property type="term" value="C:mitochondrial inner membrane"/>
    <property type="evidence" value="ECO:0007669"/>
    <property type="project" value="TreeGrafter"/>
</dbReference>
<evidence type="ECO:0000256" key="1">
    <source>
        <dbReference type="ARBA" id="ARBA00001946"/>
    </source>
</evidence>
<keyword evidence="8 9" id="KW-0472">Membrane</keyword>
<keyword evidence="5" id="KW-0808">Transferase</keyword>
<reference evidence="10" key="1">
    <citation type="journal article" date="2021" name="J Fungi (Basel)">
        <title>Virulence traits and population genomics of the black yeast Aureobasidium melanogenum.</title>
        <authorList>
            <person name="Cernosa A."/>
            <person name="Sun X."/>
            <person name="Gostincar C."/>
            <person name="Fang C."/>
            <person name="Gunde-Cimerman N."/>
            <person name="Song Z."/>
        </authorList>
    </citation>
    <scope>NUCLEOTIDE SEQUENCE</scope>
    <source>
        <strain evidence="10">EXF-9298</strain>
    </source>
</reference>
<evidence type="ECO:0000256" key="3">
    <source>
        <dbReference type="ARBA" id="ARBA00005179"/>
    </source>
</evidence>
<comment type="pathway">
    <text evidence="3">Secondary metabolite biosynthesis.</text>
</comment>
<keyword evidence="6 9" id="KW-0812">Transmembrane</keyword>
<evidence type="ECO:0000256" key="6">
    <source>
        <dbReference type="ARBA" id="ARBA00022692"/>
    </source>
</evidence>
<evidence type="ECO:0000256" key="8">
    <source>
        <dbReference type="ARBA" id="ARBA00023136"/>
    </source>
</evidence>
<gene>
    <name evidence="10" type="ORF">KCU98_g11492</name>
</gene>
<dbReference type="GO" id="GO:0006744">
    <property type="term" value="P:ubiquinone biosynthetic process"/>
    <property type="evidence" value="ECO:0007669"/>
    <property type="project" value="TreeGrafter"/>
</dbReference>
<dbReference type="PANTHER" id="PTHR11048">
    <property type="entry name" value="PRENYLTRANSFERASES"/>
    <property type="match status" value="1"/>
</dbReference>
<reference evidence="10" key="2">
    <citation type="submission" date="2021-08" db="EMBL/GenBank/DDBJ databases">
        <authorList>
            <person name="Gostincar C."/>
            <person name="Sun X."/>
            <person name="Song Z."/>
            <person name="Gunde-Cimerman N."/>
        </authorList>
    </citation>
    <scope>NUCLEOTIDE SEQUENCE</scope>
    <source>
        <strain evidence="10">EXF-9298</strain>
    </source>
</reference>
<name>A0A9P8FM18_AURME</name>
<evidence type="ECO:0000256" key="9">
    <source>
        <dbReference type="SAM" id="Phobius"/>
    </source>
</evidence>
<evidence type="ECO:0000256" key="2">
    <source>
        <dbReference type="ARBA" id="ARBA00004141"/>
    </source>
</evidence>
<evidence type="ECO:0000256" key="4">
    <source>
        <dbReference type="ARBA" id="ARBA00005985"/>
    </source>
</evidence>
<evidence type="ECO:0000256" key="5">
    <source>
        <dbReference type="ARBA" id="ARBA00022679"/>
    </source>
</evidence>
<comment type="subcellular location">
    <subcellularLocation>
        <location evidence="2">Membrane</location>
        <topology evidence="2">Multi-pass membrane protein</topology>
    </subcellularLocation>
</comment>
<comment type="caution">
    <text evidence="10">The sequence shown here is derived from an EMBL/GenBank/DDBJ whole genome shotgun (WGS) entry which is preliminary data.</text>
</comment>
<dbReference type="EMBL" id="JAHFXS010001852">
    <property type="protein sequence ID" value="KAG9975209.1"/>
    <property type="molecule type" value="Genomic_DNA"/>
</dbReference>
<dbReference type="Proteomes" id="UP000729357">
    <property type="component" value="Unassembled WGS sequence"/>
</dbReference>
<evidence type="ECO:0000256" key="7">
    <source>
        <dbReference type="ARBA" id="ARBA00022989"/>
    </source>
</evidence>
<feature type="transmembrane region" description="Helical" evidence="9">
    <location>
        <begin position="48"/>
        <end position="66"/>
    </location>
</feature>
<proteinExistence type="inferred from homology"/>
<dbReference type="FunFam" id="1.20.120.1780:FF:000001">
    <property type="entry name" value="4-hydroxybenzoate octaprenyltransferase"/>
    <property type="match status" value="1"/>
</dbReference>
<dbReference type="GO" id="GO:0008412">
    <property type="term" value="F:4-hydroxybenzoate polyprenyltransferase activity"/>
    <property type="evidence" value="ECO:0007669"/>
    <property type="project" value="TreeGrafter"/>
</dbReference>
<sequence length="112" mass="12148">DIKDDAKAGIKSIALRHEKNTKAVLSGLAVVHTTLLAAAGAAIGAGPIFYIGTCGGALFTTANMIWRVRLSSVKNCWWWFRNGCWMTGGAITLGLTGEYLAHYLGWYENESR</sequence>